<gene>
    <name evidence="2" type="ORF">PFISCL1PPCAC_28257</name>
</gene>
<evidence type="ECO:0000313" key="3">
    <source>
        <dbReference type="Proteomes" id="UP001432322"/>
    </source>
</evidence>
<sequence>MLKKQPLSAHFGVIMDAVVQFGNPYLDNEMRDKETIKKGRRHLLFGVGGNGETDSHVIVIKDGVELSNEDISEDPERSCGGRDVHSHESRDALRDTTVGDLEHVVFTLKGEVLSSEVEGDVGKILDLSALNHELTSLANFASTNSMTNLVDDLGRSSEKGCAGVNDGRDGALGIRDASNLHLTKVNSPVVLGSKRLPRDLTNIVGGVGSTESHLSSGLFVVESTREIAVEPESEDGLGAVFLVGPDLVHGLRESINGDGIPSHSQDTVELCGDESESGLGHGTRESLGRVGAVSRVFASEADFVVDDVSSHGSGSVLDLEGNGGLGAGGRLGAVVLVVSKAGDVGVGASLARHPQIGRSSVEESLKLLSGGSDGDLTVVLSLGEVGETLLVDVVAHFVSLDVLLLKELSDGLGLVSRSLQIDLLHRHSVECFSGDDRQKADDEGPHDSK</sequence>
<feature type="compositionally biased region" description="Basic and acidic residues" evidence="1">
    <location>
        <begin position="74"/>
        <end position="91"/>
    </location>
</feature>
<dbReference type="Proteomes" id="UP001432322">
    <property type="component" value="Unassembled WGS sequence"/>
</dbReference>
<organism evidence="2 3">
    <name type="scientific">Pristionchus fissidentatus</name>
    <dbReference type="NCBI Taxonomy" id="1538716"/>
    <lineage>
        <taxon>Eukaryota</taxon>
        <taxon>Metazoa</taxon>
        <taxon>Ecdysozoa</taxon>
        <taxon>Nematoda</taxon>
        <taxon>Chromadorea</taxon>
        <taxon>Rhabditida</taxon>
        <taxon>Rhabditina</taxon>
        <taxon>Diplogasteromorpha</taxon>
        <taxon>Diplogasteroidea</taxon>
        <taxon>Neodiplogasteridae</taxon>
        <taxon>Pristionchus</taxon>
    </lineage>
</organism>
<keyword evidence="3" id="KW-1185">Reference proteome</keyword>
<protein>
    <recommendedName>
        <fullName evidence="4">Ribosomal protein</fullName>
    </recommendedName>
</protein>
<comment type="caution">
    <text evidence="2">The sequence shown here is derived from an EMBL/GenBank/DDBJ whole genome shotgun (WGS) entry which is preliminary data.</text>
</comment>
<name>A0AAV5X1U1_9BILA</name>
<reference evidence="2" key="1">
    <citation type="submission" date="2023-10" db="EMBL/GenBank/DDBJ databases">
        <title>Genome assembly of Pristionchus species.</title>
        <authorList>
            <person name="Yoshida K."/>
            <person name="Sommer R.J."/>
        </authorList>
    </citation>
    <scope>NUCLEOTIDE SEQUENCE</scope>
    <source>
        <strain evidence="2">RS5133</strain>
    </source>
</reference>
<proteinExistence type="predicted"/>
<dbReference type="EMBL" id="BTSY01000007">
    <property type="protein sequence ID" value="GMT36960.1"/>
    <property type="molecule type" value="Genomic_DNA"/>
</dbReference>
<dbReference type="AlphaFoldDB" id="A0AAV5X1U1"/>
<evidence type="ECO:0000313" key="2">
    <source>
        <dbReference type="EMBL" id="GMT36960.1"/>
    </source>
</evidence>
<feature type="region of interest" description="Disordered" evidence="1">
    <location>
        <begin position="258"/>
        <end position="284"/>
    </location>
</feature>
<evidence type="ECO:0000256" key="1">
    <source>
        <dbReference type="SAM" id="MobiDB-lite"/>
    </source>
</evidence>
<feature type="region of interest" description="Disordered" evidence="1">
    <location>
        <begin position="70"/>
        <end position="91"/>
    </location>
</feature>
<accession>A0AAV5X1U1</accession>
<feature type="non-terminal residue" evidence="2">
    <location>
        <position position="449"/>
    </location>
</feature>
<evidence type="ECO:0008006" key="4">
    <source>
        <dbReference type="Google" id="ProtNLM"/>
    </source>
</evidence>